<dbReference type="InterPro" id="IPR023606">
    <property type="entry name" value="CoA-Trfase_III_dom_1_sf"/>
</dbReference>
<proteinExistence type="predicted"/>
<dbReference type="InterPro" id="IPR003673">
    <property type="entry name" value="CoA-Trfase_fam_III"/>
</dbReference>
<comment type="caution">
    <text evidence="2">The sequence shown here is derived from an EMBL/GenBank/DDBJ whole genome shotgun (WGS) entry which is preliminary data.</text>
</comment>
<dbReference type="Gene3D" id="3.40.50.10540">
    <property type="entry name" value="Crotonobetainyl-coa:carnitine coa-transferase, domain 1"/>
    <property type="match status" value="1"/>
</dbReference>
<evidence type="ECO:0000256" key="1">
    <source>
        <dbReference type="ARBA" id="ARBA00022679"/>
    </source>
</evidence>
<dbReference type="Pfam" id="PF02515">
    <property type="entry name" value="CoA_transf_3"/>
    <property type="match status" value="1"/>
</dbReference>
<dbReference type="EMBL" id="POQS01000010">
    <property type="protein sequence ID" value="PND30247.1"/>
    <property type="molecule type" value="Genomic_DNA"/>
</dbReference>
<organism evidence="2 3">
    <name type="scientific">Achromobacter pulmonis</name>
    <dbReference type="NCBI Taxonomy" id="1389932"/>
    <lineage>
        <taxon>Bacteria</taxon>
        <taxon>Pseudomonadati</taxon>
        <taxon>Pseudomonadota</taxon>
        <taxon>Betaproteobacteria</taxon>
        <taxon>Burkholderiales</taxon>
        <taxon>Alcaligenaceae</taxon>
        <taxon>Achromobacter</taxon>
    </lineage>
</organism>
<dbReference type="PANTHER" id="PTHR48207:SF3">
    <property type="entry name" value="SUCCINATE--HYDROXYMETHYLGLUTARATE COA-TRANSFERASE"/>
    <property type="match status" value="1"/>
</dbReference>
<dbReference type="AlphaFoldDB" id="A0A2N8K9Y0"/>
<reference evidence="2 3" key="1">
    <citation type="submission" date="2018-01" db="EMBL/GenBank/DDBJ databases">
        <title>The draft genome of an aniline degradation strain ANB-1.</title>
        <authorList>
            <person name="Zhang L."/>
            <person name="Jiang J."/>
        </authorList>
    </citation>
    <scope>NUCLEOTIDE SEQUENCE [LARGE SCALE GENOMIC DNA]</scope>
    <source>
        <strain evidence="2 3">ANB-1</strain>
    </source>
</reference>
<keyword evidence="3" id="KW-1185">Reference proteome</keyword>
<dbReference type="RefSeq" id="WP_102775956.1">
    <property type="nucleotide sequence ID" value="NZ_POQS01000010.1"/>
</dbReference>
<evidence type="ECO:0000313" key="2">
    <source>
        <dbReference type="EMBL" id="PND30247.1"/>
    </source>
</evidence>
<dbReference type="Proteomes" id="UP000235994">
    <property type="component" value="Unassembled WGS sequence"/>
</dbReference>
<dbReference type="SUPFAM" id="SSF89796">
    <property type="entry name" value="CoA-transferase family III (CaiB/BaiF)"/>
    <property type="match status" value="1"/>
</dbReference>
<dbReference type="Gene3D" id="3.30.1540.10">
    <property type="entry name" value="formyl-coa transferase, domain 3"/>
    <property type="match status" value="1"/>
</dbReference>
<name>A0A2N8K9Y0_9BURK</name>
<accession>A0A2N8K9Y0</accession>
<dbReference type="InterPro" id="IPR044855">
    <property type="entry name" value="CoA-Trfase_III_dom3_sf"/>
</dbReference>
<gene>
    <name evidence="2" type="ORF">C1I89_30245</name>
</gene>
<dbReference type="GO" id="GO:0008410">
    <property type="term" value="F:CoA-transferase activity"/>
    <property type="evidence" value="ECO:0007669"/>
    <property type="project" value="TreeGrafter"/>
</dbReference>
<sequence length="416" mass="45189">MNSGTPPPDALDLPLEGVRVLDLSRVFAGPLCGQVLADFGAEVVKVEHPVRGDDTRDWGLRIGKGETTYYNSMNRNKRSITLDLQSSAGVEIVYSLLPQFDVVIHNFKSGGAEKLGLGYEQLKAVKPDLIYCAIAGYDSSGPEAARPGYDLVIQGETGLMAINGEAQQPPLKFGVAAVDMMTGMYAAQAVLAALYRRERSGRGRLIEMALYDCGIMVTSYYGLDALLLGRDPQRYGNAHPSIVPYGMFEAADGPLIIAVGTNAQFDKFCRQVVMRPDIVEDPRYATNVERARNRLTLLPVVTGLIREFPRDLLLARLTECGIPCGEVLGLHEALTGPRTRRGGLVQELPHPVAGSTHVYAPPYRLDGQRLPIRHAPPTLGEGTRDVLQRLLQMSDAQLEALQAQGVLTLPGDGRAD</sequence>
<evidence type="ECO:0000313" key="3">
    <source>
        <dbReference type="Proteomes" id="UP000235994"/>
    </source>
</evidence>
<dbReference type="InterPro" id="IPR050483">
    <property type="entry name" value="CoA-transferase_III_domain"/>
</dbReference>
<dbReference type="PANTHER" id="PTHR48207">
    <property type="entry name" value="SUCCINATE--HYDROXYMETHYLGLUTARATE COA-TRANSFERASE"/>
    <property type="match status" value="1"/>
</dbReference>
<keyword evidence="1 2" id="KW-0808">Transferase</keyword>
<protein>
    <submittedName>
        <fullName evidence="2">CoA transferase</fullName>
    </submittedName>
</protein>